<dbReference type="Pfam" id="PF08661">
    <property type="entry name" value="Rep_fac-A_3"/>
    <property type="match status" value="1"/>
</dbReference>
<evidence type="ECO:0008006" key="6">
    <source>
        <dbReference type="Google" id="ProtNLM"/>
    </source>
</evidence>
<organism evidence="4 5">
    <name type="scientific">Polytolypa hystricis (strain UAMH7299)</name>
    <dbReference type="NCBI Taxonomy" id="1447883"/>
    <lineage>
        <taxon>Eukaryota</taxon>
        <taxon>Fungi</taxon>
        <taxon>Dikarya</taxon>
        <taxon>Ascomycota</taxon>
        <taxon>Pezizomycotina</taxon>
        <taxon>Eurotiomycetes</taxon>
        <taxon>Eurotiomycetidae</taxon>
        <taxon>Onygenales</taxon>
        <taxon>Onygenales incertae sedis</taxon>
        <taxon>Polytolypa</taxon>
    </lineage>
</organism>
<protein>
    <recommendedName>
        <fullName evidence="6">Replication factor A protein 3</fullName>
    </recommendedName>
</protein>
<dbReference type="GO" id="GO:0006260">
    <property type="term" value="P:DNA replication"/>
    <property type="evidence" value="ECO:0007669"/>
    <property type="project" value="InterPro"/>
</dbReference>
<dbReference type="FunFam" id="2.40.50.140:FF:000271">
    <property type="entry name" value="Similar to ssDNA binding protein Ssb3"/>
    <property type="match status" value="1"/>
</dbReference>
<evidence type="ECO:0000256" key="2">
    <source>
        <dbReference type="ARBA" id="ARBA00009761"/>
    </source>
</evidence>
<comment type="similarity">
    <text evidence="2">Belongs to the replication factor A protein 3 family.</text>
</comment>
<keyword evidence="3" id="KW-0539">Nucleus</keyword>
<dbReference type="InterPro" id="IPR012340">
    <property type="entry name" value="NA-bd_OB-fold"/>
</dbReference>
<dbReference type="GO" id="GO:0006289">
    <property type="term" value="P:nucleotide-excision repair"/>
    <property type="evidence" value="ECO:0007669"/>
    <property type="project" value="TreeGrafter"/>
</dbReference>
<evidence type="ECO:0000256" key="3">
    <source>
        <dbReference type="ARBA" id="ARBA00023242"/>
    </source>
</evidence>
<dbReference type="Gene3D" id="2.40.50.140">
    <property type="entry name" value="Nucleic acid-binding proteins"/>
    <property type="match status" value="1"/>
</dbReference>
<comment type="subcellular location">
    <subcellularLocation>
        <location evidence="1">Nucleus</location>
    </subcellularLocation>
</comment>
<dbReference type="PANTHER" id="PTHR15114:SF1">
    <property type="entry name" value="REPLICATION PROTEIN A 14 KDA SUBUNIT"/>
    <property type="match status" value="1"/>
</dbReference>
<reference evidence="4 5" key="1">
    <citation type="submission" date="2017-10" db="EMBL/GenBank/DDBJ databases">
        <title>Comparative genomics in systemic dimorphic fungi from Ajellomycetaceae.</title>
        <authorList>
            <person name="Munoz J.F."/>
            <person name="Mcewen J.G."/>
            <person name="Clay O.K."/>
            <person name="Cuomo C.A."/>
        </authorList>
    </citation>
    <scope>NUCLEOTIDE SEQUENCE [LARGE SCALE GENOMIC DNA]</scope>
    <source>
        <strain evidence="4 5">UAMH7299</strain>
    </source>
</reference>
<dbReference type="STRING" id="1447883.A0A2B7X7V6"/>
<name>A0A2B7X7V6_POLH7</name>
<keyword evidence="5" id="KW-1185">Reference proteome</keyword>
<dbReference type="SUPFAM" id="SSF50249">
    <property type="entry name" value="Nucleic acid-binding proteins"/>
    <property type="match status" value="1"/>
</dbReference>
<dbReference type="GO" id="GO:0003697">
    <property type="term" value="F:single-stranded DNA binding"/>
    <property type="evidence" value="ECO:0007669"/>
    <property type="project" value="TreeGrafter"/>
</dbReference>
<dbReference type="AlphaFoldDB" id="A0A2B7X7V6"/>
<accession>A0A2B7X7V6</accession>
<evidence type="ECO:0000256" key="1">
    <source>
        <dbReference type="ARBA" id="ARBA00004123"/>
    </source>
</evidence>
<dbReference type="PANTHER" id="PTHR15114">
    <property type="entry name" value="REPLICATION PROTEIN A3"/>
    <property type="match status" value="1"/>
</dbReference>
<dbReference type="GO" id="GO:0006298">
    <property type="term" value="P:mismatch repair"/>
    <property type="evidence" value="ECO:0007669"/>
    <property type="project" value="TreeGrafter"/>
</dbReference>
<comment type="caution">
    <text evidence="4">The sequence shown here is derived from an EMBL/GenBank/DDBJ whole genome shotgun (WGS) entry which is preliminary data.</text>
</comment>
<dbReference type="GO" id="GO:0005662">
    <property type="term" value="C:DNA replication factor A complex"/>
    <property type="evidence" value="ECO:0007669"/>
    <property type="project" value="TreeGrafter"/>
</dbReference>
<dbReference type="GO" id="GO:0006284">
    <property type="term" value="P:base-excision repair"/>
    <property type="evidence" value="ECO:0007669"/>
    <property type="project" value="TreeGrafter"/>
</dbReference>
<gene>
    <name evidence="4" type="ORF">AJ80_08382</name>
</gene>
<dbReference type="GO" id="GO:0003684">
    <property type="term" value="F:damaged DNA binding"/>
    <property type="evidence" value="ECO:0007669"/>
    <property type="project" value="TreeGrafter"/>
</dbReference>
<dbReference type="InterPro" id="IPR013970">
    <property type="entry name" value="Rfa2"/>
</dbReference>
<dbReference type="GO" id="GO:0035861">
    <property type="term" value="C:site of double-strand break"/>
    <property type="evidence" value="ECO:0007669"/>
    <property type="project" value="TreeGrafter"/>
</dbReference>
<dbReference type="Proteomes" id="UP000224634">
    <property type="component" value="Unassembled WGS sequence"/>
</dbReference>
<sequence length="118" mass="12918">MSLSTPRLLPEHLHAFAPAPHKSARTVRILGTVSSLRGEHASITCGSHGEVTLVLNRDSHIQMGRVVDVIGKVVEVEGGLGVRVLGAADCGDPKDVDYKIYEELVDVTHRFKEIFYDE</sequence>
<evidence type="ECO:0000313" key="4">
    <source>
        <dbReference type="EMBL" id="PGH05146.1"/>
    </source>
</evidence>
<dbReference type="GO" id="GO:0000724">
    <property type="term" value="P:double-strand break repair via homologous recombination"/>
    <property type="evidence" value="ECO:0007669"/>
    <property type="project" value="TreeGrafter"/>
</dbReference>
<dbReference type="CDD" id="cd04479">
    <property type="entry name" value="RPA3"/>
    <property type="match status" value="1"/>
</dbReference>
<proteinExistence type="inferred from homology"/>
<dbReference type="EMBL" id="PDNA01000190">
    <property type="protein sequence ID" value="PGH05146.1"/>
    <property type="molecule type" value="Genomic_DNA"/>
</dbReference>
<evidence type="ECO:0000313" key="5">
    <source>
        <dbReference type="Proteomes" id="UP000224634"/>
    </source>
</evidence>
<dbReference type="OrthoDB" id="188186at2759"/>